<dbReference type="SUPFAM" id="SSF103481">
    <property type="entry name" value="Multidrug resistance efflux transporter EmrE"/>
    <property type="match status" value="2"/>
</dbReference>
<evidence type="ECO:0000256" key="5">
    <source>
        <dbReference type="ARBA" id="ARBA00023136"/>
    </source>
</evidence>
<feature type="transmembrane region" description="Helical" evidence="6">
    <location>
        <begin position="221"/>
        <end position="245"/>
    </location>
</feature>
<evidence type="ECO:0000313" key="8">
    <source>
        <dbReference type="EMBL" id="HJA85419.1"/>
    </source>
</evidence>
<reference evidence="8" key="1">
    <citation type="journal article" date="2021" name="PeerJ">
        <title>Extensive microbial diversity within the chicken gut microbiome revealed by metagenomics and culture.</title>
        <authorList>
            <person name="Gilroy R."/>
            <person name="Ravi A."/>
            <person name="Getino M."/>
            <person name="Pursley I."/>
            <person name="Horton D.L."/>
            <person name="Alikhan N.F."/>
            <person name="Baker D."/>
            <person name="Gharbi K."/>
            <person name="Hall N."/>
            <person name="Watson M."/>
            <person name="Adriaenssens E.M."/>
            <person name="Foster-Nyarko E."/>
            <person name="Jarju S."/>
            <person name="Secka A."/>
            <person name="Antonio M."/>
            <person name="Oren A."/>
            <person name="Chaudhuri R.R."/>
            <person name="La Ragione R."/>
            <person name="Hildebrand F."/>
            <person name="Pallen M.J."/>
        </authorList>
    </citation>
    <scope>NUCLEOTIDE SEQUENCE</scope>
    <source>
        <strain evidence="8">ChiHjej12B11-9795</strain>
    </source>
</reference>
<evidence type="ECO:0000259" key="7">
    <source>
        <dbReference type="Pfam" id="PF00892"/>
    </source>
</evidence>
<keyword evidence="3 6" id="KW-0812">Transmembrane</keyword>
<feature type="transmembrane region" description="Helical" evidence="6">
    <location>
        <begin position="103"/>
        <end position="124"/>
    </location>
</feature>
<dbReference type="GO" id="GO:0016020">
    <property type="term" value="C:membrane"/>
    <property type="evidence" value="ECO:0007669"/>
    <property type="project" value="UniProtKB-SubCell"/>
</dbReference>
<keyword evidence="5 6" id="KW-0472">Membrane</keyword>
<evidence type="ECO:0000256" key="1">
    <source>
        <dbReference type="ARBA" id="ARBA00004141"/>
    </source>
</evidence>
<feature type="transmembrane region" description="Helical" evidence="6">
    <location>
        <begin position="189"/>
        <end position="209"/>
    </location>
</feature>
<comment type="subcellular location">
    <subcellularLocation>
        <location evidence="1">Membrane</location>
        <topology evidence="1">Multi-pass membrane protein</topology>
    </subcellularLocation>
</comment>
<dbReference type="EMBL" id="DWZI01000025">
    <property type="protein sequence ID" value="HJA85419.1"/>
    <property type="molecule type" value="Genomic_DNA"/>
</dbReference>
<dbReference type="AlphaFoldDB" id="A0A9D2HUA6"/>
<feature type="transmembrane region" description="Helical" evidence="6">
    <location>
        <begin position="280"/>
        <end position="296"/>
    </location>
</feature>
<dbReference type="PANTHER" id="PTHR32322">
    <property type="entry name" value="INNER MEMBRANE TRANSPORTER"/>
    <property type="match status" value="1"/>
</dbReference>
<comment type="similarity">
    <text evidence="2">Belongs to the EamA transporter family.</text>
</comment>
<evidence type="ECO:0000256" key="2">
    <source>
        <dbReference type="ARBA" id="ARBA00007362"/>
    </source>
</evidence>
<feature type="transmembrane region" description="Helical" evidence="6">
    <location>
        <begin position="159"/>
        <end position="177"/>
    </location>
</feature>
<feature type="transmembrane region" description="Helical" evidence="6">
    <location>
        <begin position="12"/>
        <end position="31"/>
    </location>
</feature>
<dbReference type="InterPro" id="IPR050638">
    <property type="entry name" value="AA-Vitamin_Transporters"/>
</dbReference>
<dbReference type="PANTHER" id="PTHR32322:SF2">
    <property type="entry name" value="EAMA DOMAIN-CONTAINING PROTEIN"/>
    <property type="match status" value="1"/>
</dbReference>
<dbReference type="InterPro" id="IPR037185">
    <property type="entry name" value="EmrE-like"/>
</dbReference>
<evidence type="ECO:0000313" key="9">
    <source>
        <dbReference type="Proteomes" id="UP000823862"/>
    </source>
</evidence>
<evidence type="ECO:0000256" key="3">
    <source>
        <dbReference type="ARBA" id="ARBA00022692"/>
    </source>
</evidence>
<accession>A0A9D2HUA6</accession>
<dbReference type="Proteomes" id="UP000823862">
    <property type="component" value="Unassembled WGS sequence"/>
</dbReference>
<organism evidence="8 9">
    <name type="scientific">Candidatus Bacteroides avicola</name>
    <dbReference type="NCBI Taxonomy" id="2838468"/>
    <lineage>
        <taxon>Bacteria</taxon>
        <taxon>Pseudomonadati</taxon>
        <taxon>Bacteroidota</taxon>
        <taxon>Bacteroidia</taxon>
        <taxon>Bacteroidales</taxon>
        <taxon>Bacteroidaceae</taxon>
        <taxon>Bacteroides</taxon>
    </lineage>
</organism>
<proteinExistence type="inferred from homology"/>
<comment type="caution">
    <text evidence="8">The sequence shown here is derived from an EMBL/GenBank/DDBJ whole genome shotgun (WGS) entry which is preliminary data.</text>
</comment>
<dbReference type="Gene3D" id="1.10.3730.20">
    <property type="match status" value="1"/>
</dbReference>
<feature type="transmembrane region" description="Helical" evidence="6">
    <location>
        <begin position="75"/>
        <end position="91"/>
    </location>
</feature>
<dbReference type="InterPro" id="IPR000620">
    <property type="entry name" value="EamA_dom"/>
</dbReference>
<gene>
    <name evidence="8" type="ORF">H9950_04365</name>
</gene>
<protein>
    <submittedName>
        <fullName evidence="8">DMT family transporter</fullName>
    </submittedName>
</protein>
<keyword evidence="4 6" id="KW-1133">Transmembrane helix</keyword>
<reference evidence="8" key="2">
    <citation type="submission" date="2021-04" db="EMBL/GenBank/DDBJ databases">
        <authorList>
            <person name="Gilroy R."/>
        </authorList>
    </citation>
    <scope>NUCLEOTIDE SEQUENCE</scope>
    <source>
        <strain evidence="8">ChiHjej12B11-9795</strain>
    </source>
</reference>
<feature type="domain" description="EamA" evidence="7">
    <location>
        <begin position="17"/>
        <end position="147"/>
    </location>
</feature>
<evidence type="ECO:0000256" key="4">
    <source>
        <dbReference type="ARBA" id="ARBA00022989"/>
    </source>
</evidence>
<feature type="transmembrane region" description="Helical" evidence="6">
    <location>
        <begin position="131"/>
        <end position="153"/>
    </location>
</feature>
<dbReference type="Pfam" id="PF00892">
    <property type="entry name" value="EamA"/>
    <property type="match status" value="2"/>
</dbReference>
<feature type="transmembrane region" description="Helical" evidence="6">
    <location>
        <begin position="257"/>
        <end position="274"/>
    </location>
</feature>
<feature type="domain" description="EamA" evidence="7">
    <location>
        <begin position="160"/>
        <end position="294"/>
    </location>
</feature>
<sequence>MSITHSDTVRGQWAFHLTAILIVGIWGLTFISTKLLIGCGMTPQEIFLLRFSVAYIGIWFLSHRKWWADTWRDELWLLLGGVTGGSFYFLTENTALEYTLATNVSFLVCTTPLLTTLLSGVFFRKEKVTRALVVGSLTALAGVALVVCNGHFVLRLSPAGDLLSLLASLSWAFYSLIMRRMSDRYEVTFITRKIFFYGILTILPVFLVRPWQFEVSRLLDLSVLCHLLFLGVLASLVCFAVWNVVLKRLGTVRASNYIYLNPVFTLAGSALVLGERLTPMAWAGVLLILGGVYGAGRKA</sequence>
<feature type="transmembrane region" description="Helical" evidence="6">
    <location>
        <begin position="46"/>
        <end position="63"/>
    </location>
</feature>
<name>A0A9D2HUA6_9BACE</name>
<evidence type="ECO:0000256" key="6">
    <source>
        <dbReference type="SAM" id="Phobius"/>
    </source>
</evidence>